<comment type="caution">
    <text evidence="2">The sequence shown here is derived from an EMBL/GenBank/DDBJ whole genome shotgun (WGS) entry which is preliminary data.</text>
</comment>
<feature type="domain" description="Methyltransferase FkbM" evidence="1">
    <location>
        <begin position="41"/>
        <end position="207"/>
    </location>
</feature>
<organism evidence="2 3">
    <name type="scientific">Mobilicoccus pelagius NBRC 104925</name>
    <dbReference type="NCBI Taxonomy" id="1089455"/>
    <lineage>
        <taxon>Bacteria</taxon>
        <taxon>Bacillati</taxon>
        <taxon>Actinomycetota</taxon>
        <taxon>Actinomycetes</taxon>
        <taxon>Micrococcales</taxon>
        <taxon>Dermatophilaceae</taxon>
        <taxon>Mobilicoccus</taxon>
    </lineage>
</organism>
<dbReference type="EMBL" id="BAFE01000009">
    <property type="protein sequence ID" value="GAB47361.1"/>
    <property type="molecule type" value="Genomic_DNA"/>
</dbReference>
<dbReference type="GO" id="GO:0032259">
    <property type="term" value="P:methylation"/>
    <property type="evidence" value="ECO:0007669"/>
    <property type="project" value="UniProtKB-KW"/>
</dbReference>
<reference evidence="2 3" key="1">
    <citation type="submission" date="2012-02" db="EMBL/GenBank/DDBJ databases">
        <title>Whole genome shotgun sequence of Mobilicoccus pelagius NBRC 104925.</title>
        <authorList>
            <person name="Yoshida Y."/>
            <person name="Hosoyama A."/>
            <person name="Tsuchikane K."/>
            <person name="Katsumata H."/>
            <person name="Yamazaki S."/>
            <person name="Fujita N."/>
        </authorList>
    </citation>
    <scope>NUCLEOTIDE SEQUENCE [LARGE SCALE GENOMIC DNA]</scope>
    <source>
        <strain evidence="2 3">NBRC 104925</strain>
    </source>
</reference>
<dbReference type="Proteomes" id="UP000004367">
    <property type="component" value="Unassembled WGS sequence"/>
</dbReference>
<dbReference type="Pfam" id="PF05050">
    <property type="entry name" value="Methyltransf_21"/>
    <property type="match status" value="1"/>
</dbReference>
<keyword evidence="3" id="KW-1185">Reference proteome</keyword>
<dbReference type="AlphaFoldDB" id="H5UNQ3"/>
<dbReference type="InterPro" id="IPR029063">
    <property type="entry name" value="SAM-dependent_MTases_sf"/>
</dbReference>
<dbReference type="GO" id="GO:0008171">
    <property type="term" value="F:O-methyltransferase activity"/>
    <property type="evidence" value="ECO:0007669"/>
    <property type="project" value="TreeGrafter"/>
</dbReference>
<dbReference type="Gene3D" id="3.40.50.150">
    <property type="entry name" value="Vaccinia Virus protein VP39"/>
    <property type="match status" value="1"/>
</dbReference>
<accession>H5UNQ3</accession>
<dbReference type="InterPro" id="IPR006342">
    <property type="entry name" value="FkbM_mtfrase"/>
</dbReference>
<dbReference type="NCBIfam" id="TIGR01444">
    <property type="entry name" value="fkbM_fam"/>
    <property type="match status" value="1"/>
</dbReference>
<keyword evidence="2" id="KW-0808">Transferase</keyword>
<dbReference type="InterPro" id="IPR053188">
    <property type="entry name" value="FkbM_Methyltransferase"/>
</dbReference>
<sequence>MTAQTTDQALTEHLGPRLTGSALTTLADLLRVGRPVEVVDVGASPLVGEPPAYAGLLEAGLARVTGFEPDEESLAELRQADDEHSRHLPHAVGDGGRHTLHVCAAGGFSSLLAPDTRQLAVLTDFPRLAEVTDRVEVDTVRLDDTEVERADLLALDIQGGEPAVLDGTPRVLATVFAVQVEVGFHRLYENGPTLADVDTRLRAAGFVPHTFVTTRTWPLSPVAWDDPLQGHARHLVEADLLYVRDLAHLAELSDDMLRAGALVACGAYGAMGVGLVCVRELAHRGALPTDAEHRFHDLVTETLGLRGTSNDGAPSGDTDGGGR</sequence>
<proteinExistence type="predicted"/>
<dbReference type="RefSeq" id="WP_009481259.1">
    <property type="nucleotide sequence ID" value="NZ_BAFE01000009.1"/>
</dbReference>
<keyword evidence="2" id="KW-0489">Methyltransferase</keyword>
<evidence type="ECO:0000313" key="3">
    <source>
        <dbReference type="Proteomes" id="UP000004367"/>
    </source>
</evidence>
<dbReference type="SUPFAM" id="SSF53335">
    <property type="entry name" value="S-adenosyl-L-methionine-dependent methyltransferases"/>
    <property type="match status" value="1"/>
</dbReference>
<dbReference type="OrthoDB" id="4104638at2"/>
<name>H5UNQ3_9MICO</name>
<dbReference type="PANTHER" id="PTHR36973:SF4">
    <property type="entry name" value="NODULATION PROTEIN"/>
    <property type="match status" value="1"/>
</dbReference>
<protein>
    <submittedName>
        <fullName evidence="2">Putative methyltransferase</fullName>
    </submittedName>
</protein>
<dbReference type="PANTHER" id="PTHR36973">
    <property type="entry name" value="SLL1456 PROTEIN-RELATED"/>
    <property type="match status" value="1"/>
</dbReference>
<gene>
    <name evidence="2" type="ORF">MOPEL_009_00510</name>
</gene>
<evidence type="ECO:0000313" key="2">
    <source>
        <dbReference type="EMBL" id="GAB47361.1"/>
    </source>
</evidence>
<dbReference type="eggNOG" id="ENOG5032RAQ">
    <property type="taxonomic scope" value="Bacteria"/>
</dbReference>
<evidence type="ECO:0000259" key="1">
    <source>
        <dbReference type="Pfam" id="PF05050"/>
    </source>
</evidence>
<dbReference type="STRING" id="1089455.MOPEL_009_00510"/>